<dbReference type="Proteomes" id="UP000713904">
    <property type="component" value="Unassembled WGS sequence"/>
</dbReference>
<evidence type="ECO:0000313" key="4">
    <source>
        <dbReference type="EMBL" id="MBC2576273.1"/>
    </source>
</evidence>
<sequence>MKNVVAISVEKIQKYIYKYIDQNQKDDKTLKNIISASNNISKNILKKIQEEFNVREESKFLWISGKVIFSCDLPEERIREKLSTLYRETFMNYHGNIFLNYSVFPENDLTNMAIIKKSNIEFKSNSNKTKIIEENKELLFNFQEFKTNTEVLEEDYTDNFQVFLKSMDDLIDIEDKDSTDGKIAIVKADINELGNTMQELDSYDKFKEISKILENYISVEYFAKCVSEYNKDIERKMLPFYIAGDDIFYAVNIDYLFDSIRILKKVIVQINSEIQKVFNKKENNTTDNEKKGVSIAVGVTFVNNHQPIRYYRQIVEKELSNAKDMMRLDEEKLSLVGLSISGCKLNCYKDERAKKKSDGFNRFCAEIKELNSMIRENVFTSTSLHNLLVNLENEKNPRKQLLYILYFCIPNLSEEAEFDENAYFKNYILSQVVEDSRGKKEKFFDVNKVENILIPKLKVIILFLKENNNKITIKGKDDGNKKKREKKYITSDKKAHSILLNKPINFLLREIKSNGIEKLFIKKIKNSQNKTLYKTANFEPSIFFRAKKLIDDGKKDQVVALFRNYTKNVIGISNENDEINPHRIVFDEKDMENFERKFLELEDTNWLDRLIILFEYNRQRIIYKTYKKRLKYK</sequence>
<keyword evidence="1" id="KW-0547">Nucleotide-binding</keyword>
<dbReference type="EMBL" id="JABGBW010000003">
    <property type="protein sequence ID" value="MBC2576273.1"/>
    <property type="molecule type" value="Genomic_DNA"/>
</dbReference>
<dbReference type="Pfam" id="PF22335">
    <property type="entry name" value="Cas10-Cmr2_palm2"/>
    <property type="match status" value="1"/>
</dbReference>
<evidence type="ECO:0000256" key="2">
    <source>
        <dbReference type="ARBA" id="ARBA00023118"/>
    </source>
</evidence>
<feature type="domain" description="Cas10/Cmr2 second palm" evidence="3">
    <location>
        <begin position="183"/>
        <end position="325"/>
    </location>
</feature>
<reference evidence="4 5" key="1">
    <citation type="submission" date="2020-05" db="EMBL/GenBank/DDBJ databases">
        <title>Draft genome of xy-202 and genomic insight in genome of the genus Peptostreptococcus.</title>
        <authorList>
            <person name="Zhang Z."/>
        </authorList>
    </citation>
    <scope>NUCLEOTIDE SEQUENCE [LARGE SCALE GENOMIC DNA]</scope>
    <source>
        <strain evidence="4 5">DSM 27025</strain>
    </source>
</reference>
<evidence type="ECO:0000256" key="1">
    <source>
        <dbReference type="ARBA" id="ARBA00022741"/>
    </source>
</evidence>
<evidence type="ECO:0000313" key="5">
    <source>
        <dbReference type="Proteomes" id="UP000713904"/>
    </source>
</evidence>
<dbReference type="Gene3D" id="3.30.70.270">
    <property type="match status" value="1"/>
</dbReference>
<proteinExistence type="predicted"/>
<accession>A0ABR6TMA2</accession>
<comment type="caution">
    <text evidence="4">The sequence shown here is derived from an EMBL/GenBank/DDBJ whole genome shotgun (WGS) entry which is preliminary data.</text>
</comment>
<dbReference type="RefSeq" id="WP_185624287.1">
    <property type="nucleotide sequence ID" value="NZ_JABGBW010000003.1"/>
</dbReference>
<protein>
    <recommendedName>
        <fullName evidence="3">Cas10/Cmr2 second palm domain-containing protein</fullName>
    </recommendedName>
</protein>
<organism evidence="4 5">
    <name type="scientific">Peptostreptococcus canis</name>
    <dbReference type="NCBI Taxonomy" id="1159213"/>
    <lineage>
        <taxon>Bacteria</taxon>
        <taxon>Bacillati</taxon>
        <taxon>Bacillota</taxon>
        <taxon>Clostridia</taxon>
        <taxon>Peptostreptococcales</taxon>
        <taxon>Peptostreptococcaceae</taxon>
        <taxon>Peptostreptococcus</taxon>
    </lineage>
</organism>
<dbReference type="InterPro" id="IPR054767">
    <property type="entry name" value="Cas10-Cmr2_palm2"/>
</dbReference>
<gene>
    <name evidence="4" type="ORF">HLB29_06195</name>
</gene>
<dbReference type="InterPro" id="IPR043128">
    <property type="entry name" value="Rev_trsase/Diguanyl_cyclase"/>
</dbReference>
<keyword evidence="2" id="KW-0051">Antiviral defense</keyword>
<name>A0ABR6TMA2_9FIRM</name>
<keyword evidence="5" id="KW-1185">Reference proteome</keyword>
<evidence type="ECO:0000259" key="3">
    <source>
        <dbReference type="Pfam" id="PF22335"/>
    </source>
</evidence>